<organism evidence="4 5">
    <name type="scientific">Fomitopsis schrenkii</name>
    <name type="common">Brown rot fungus</name>
    <dbReference type="NCBI Taxonomy" id="2126942"/>
    <lineage>
        <taxon>Eukaryota</taxon>
        <taxon>Fungi</taxon>
        <taxon>Dikarya</taxon>
        <taxon>Basidiomycota</taxon>
        <taxon>Agaricomycotina</taxon>
        <taxon>Agaricomycetes</taxon>
        <taxon>Polyporales</taxon>
        <taxon>Fomitopsis</taxon>
    </lineage>
</organism>
<keyword evidence="3" id="KW-1133">Transmembrane helix</keyword>
<dbReference type="SUPFAM" id="SSF51735">
    <property type="entry name" value="NAD(P)-binding Rossmann-fold domains"/>
    <property type="match status" value="1"/>
</dbReference>
<dbReference type="HOGENOM" id="CLU_010194_38_2_1"/>
<dbReference type="PANTHER" id="PTHR43899">
    <property type="entry name" value="RH59310P"/>
    <property type="match status" value="1"/>
</dbReference>
<evidence type="ECO:0000313" key="4">
    <source>
        <dbReference type="EMBL" id="EPS94306.1"/>
    </source>
</evidence>
<evidence type="ECO:0000313" key="5">
    <source>
        <dbReference type="Proteomes" id="UP000015241"/>
    </source>
</evidence>
<dbReference type="Proteomes" id="UP000015241">
    <property type="component" value="Unassembled WGS sequence"/>
</dbReference>
<evidence type="ECO:0000256" key="3">
    <source>
        <dbReference type="SAM" id="Phobius"/>
    </source>
</evidence>
<protein>
    <submittedName>
        <fullName evidence="4">NAD-binding protein</fullName>
    </submittedName>
</protein>
<keyword evidence="3" id="KW-0812">Transmembrane</keyword>
<gene>
    <name evidence="4" type="ORF">FOMPIDRAFT_158482</name>
</gene>
<dbReference type="eggNOG" id="KOG1014">
    <property type="taxonomic scope" value="Eukaryota"/>
</dbReference>
<name>S8DLA8_FOMSC</name>
<dbReference type="AlphaFoldDB" id="S8DLA8"/>
<comment type="similarity">
    <text evidence="1">Belongs to the short-chain dehydrogenases/reductases (SDR) family.</text>
</comment>
<evidence type="ECO:0000256" key="1">
    <source>
        <dbReference type="ARBA" id="ARBA00006484"/>
    </source>
</evidence>
<dbReference type="OrthoDB" id="47007at2759"/>
<dbReference type="GO" id="GO:0016491">
    <property type="term" value="F:oxidoreductase activity"/>
    <property type="evidence" value="ECO:0007669"/>
    <property type="project" value="UniProtKB-KW"/>
</dbReference>
<keyword evidence="5" id="KW-1185">Reference proteome</keyword>
<dbReference type="InterPro" id="IPR036291">
    <property type="entry name" value="NAD(P)-bd_dom_sf"/>
</dbReference>
<dbReference type="PANTHER" id="PTHR43899:SF13">
    <property type="entry name" value="RH59310P"/>
    <property type="match status" value="1"/>
</dbReference>
<dbReference type="InterPro" id="IPR002347">
    <property type="entry name" value="SDR_fam"/>
</dbReference>
<dbReference type="InParanoid" id="S8DLA8"/>
<keyword evidence="3" id="KW-0472">Membrane</keyword>
<dbReference type="Pfam" id="PF00106">
    <property type="entry name" value="adh_short"/>
    <property type="match status" value="1"/>
</dbReference>
<proteinExistence type="inferred from homology"/>
<dbReference type="PRINTS" id="PR00081">
    <property type="entry name" value="GDHRDH"/>
</dbReference>
<dbReference type="GO" id="GO:0005783">
    <property type="term" value="C:endoplasmic reticulum"/>
    <property type="evidence" value="ECO:0007669"/>
    <property type="project" value="TreeGrafter"/>
</dbReference>
<keyword evidence="2" id="KW-0560">Oxidoreductase</keyword>
<dbReference type="InterPro" id="IPR051019">
    <property type="entry name" value="VLCFA-Steroid_DH"/>
</dbReference>
<dbReference type="STRING" id="743788.S8DLA8"/>
<sequence length="331" mass="35604">MALTALFEVPFRLPSTNSPAVVALRSLVFLAGAVTVANQALHLLQFSWFYFLRPSSVRKYLHGPAPYAIVTGATDGIGKAVARELFGRGFNLIIHGRNEEKIRTVIAEIKASGGNGDIRYFVADAKAGGHDFAQLLAPFADLHITLVIHNVGGALMRGERIDGFSEAELLETIFWNDVFPLLLTRALLPQLRATAQRGPVLAQFVGSQAALASPVTMTTYAATKGFLATLSRGLDNDEQLWGTPTGVRFEYLSVGNVSTPGNPQDVSLMTPSAAAFAKALVDKIGCGKRFYTPSRPHAILGSAAAVLPERTVDAIAAQMIEKAHEAQRKRH</sequence>
<feature type="transmembrane region" description="Helical" evidence="3">
    <location>
        <begin position="27"/>
        <end position="52"/>
    </location>
</feature>
<dbReference type="EMBL" id="KE504237">
    <property type="protein sequence ID" value="EPS94306.1"/>
    <property type="molecule type" value="Genomic_DNA"/>
</dbReference>
<evidence type="ECO:0000256" key="2">
    <source>
        <dbReference type="ARBA" id="ARBA00023002"/>
    </source>
</evidence>
<dbReference type="Gene3D" id="3.40.50.720">
    <property type="entry name" value="NAD(P)-binding Rossmann-like Domain"/>
    <property type="match status" value="1"/>
</dbReference>
<accession>S8DLA8</accession>
<reference evidence="4 5" key="1">
    <citation type="journal article" date="2012" name="Science">
        <title>The Paleozoic origin of enzymatic lignin decomposition reconstructed from 31 fungal genomes.</title>
        <authorList>
            <person name="Floudas D."/>
            <person name="Binder M."/>
            <person name="Riley R."/>
            <person name="Barry K."/>
            <person name="Blanchette R.A."/>
            <person name="Henrissat B."/>
            <person name="Martinez A.T."/>
            <person name="Otillar R."/>
            <person name="Spatafora J.W."/>
            <person name="Yadav J.S."/>
            <person name="Aerts A."/>
            <person name="Benoit I."/>
            <person name="Boyd A."/>
            <person name="Carlson A."/>
            <person name="Copeland A."/>
            <person name="Coutinho P.M."/>
            <person name="de Vries R.P."/>
            <person name="Ferreira P."/>
            <person name="Findley K."/>
            <person name="Foster B."/>
            <person name="Gaskell J."/>
            <person name="Glotzer D."/>
            <person name="Gorecki P."/>
            <person name="Heitman J."/>
            <person name="Hesse C."/>
            <person name="Hori C."/>
            <person name="Igarashi K."/>
            <person name="Jurgens J.A."/>
            <person name="Kallen N."/>
            <person name="Kersten P."/>
            <person name="Kohler A."/>
            <person name="Kuees U."/>
            <person name="Kumar T.K.A."/>
            <person name="Kuo A."/>
            <person name="LaButti K."/>
            <person name="Larrondo L.F."/>
            <person name="Lindquist E."/>
            <person name="Ling A."/>
            <person name="Lombard V."/>
            <person name="Lucas S."/>
            <person name="Lundell T."/>
            <person name="Martin R."/>
            <person name="McLaughlin D.J."/>
            <person name="Morgenstern I."/>
            <person name="Morin E."/>
            <person name="Murat C."/>
            <person name="Nagy L.G."/>
            <person name="Nolan M."/>
            <person name="Ohm R.A."/>
            <person name="Patyshakuliyeva A."/>
            <person name="Rokas A."/>
            <person name="Ruiz-Duenas F.J."/>
            <person name="Sabat G."/>
            <person name="Salamov A."/>
            <person name="Samejima M."/>
            <person name="Schmutz J."/>
            <person name="Slot J.C."/>
            <person name="St John F."/>
            <person name="Stenlid J."/>
            <person name="Sun H."/>
            <person name="Sun S."/>
            <person name="Syed K."/>
            <person name="Tsang A."/>
            <person name="Wiebenga A."/>
            <person name="Young D."/>
            <person name="Pisabarro A."/>
            <person name="Eastwood D.C."/>
            <person name="Martin F."/>
            <person name="Cullen D."/>
            <person name="Grigoriev I.V."/>
            <person name="Hibbett D.S."/>
        </authorList>
    </citation>
    <scope>NUCLEOTIDE SEQUENCE</scope>
    <source>
        <strain evidence="5">FP-58527</strain>
    </source>
</reference>